<reference evidence="11 12" key="1">
    <citation type="submission" date="2016-05" db="EMBL/GenBank/DDBJ databases">
        <title>First whole genome sequencing of Entamoeba histolytica HM1:IMSS-clone-6.</title>
        <authorList>
            <person name="Mukherjee Avik.K."/>
            <person name="Izumyama S."/>
            <person name="Nakada-Tsukui K."/>
            <person name="Nozaki T."/>
        </authorList>
    </citation>
    <scope>NUCLEOTIDE SEQUENCE [LARGE SCALE GENOMIC DNA]</scope>
    <source>
        <strain evidence="11 12">HM1:IMSS clone 6</strain>
    </source>
</reference>
<evidence type="ECO:0000256" key="8">
    <source>
        <dbReference type="ARBA" id="ARBA00022884"/>
    </source>
</evidence>
<name>A0A5K1US87_ENTHI</name>
<gene>
    <name evidence="11" type="ORF">CL6EHI_098250</name>
</gene>
<dbReference type="InterPro" id="IPR015797">
    <property type="entry name" value="NUDIX_hydrolase-like_dom_sf"/>
</dbReference>
<evidence type="ECO:0000313" key="11">
    <source>
        <dbReference type="EMBL" id="GAT93381.1"/>
    </source>
</evidence>
<keyword evidence="4" id="KW-0963">Cytoplasm</keyword>
<accession>A0A5K1US87</accession>
<evidence type="ECO:0000313" key="12">
    <source>
        <dbReference type="Proteomes" id="UP000078387"/>
    </source>
</evidence>
<dbReference type="InterPro" id="IPR044099">
    <property type="entry name" value="Dcp2_NUDIX"/>
</dbReference>
<evidence type="ECO:0000256" key="5">
    <source>
        <dbReference type="ARBA" id="ARBA00022664"/>
    </source>
</evidence>
<dbReference type="VEuPathDB" id="AmoebaDB:EHI5A_039050"/>
<dbReference type="PANTHER" id="PTHR23114">
    <property type="entry name" value="M7GPPPN-MRNA HYDROLASE"/>
    <property type="match status" value="1"/>
</dbReference>
<dbReference type="Gene3D" id="3.90.79.10">
    <property type="entry name" value="Nucleoside Triphosphate Pyrophosphohydrolase"/>
    <property type="match status" value="1"/>
</dbReference>
<dbReference type="Proteomes" id="UP000078387">
    <property type="component" value="Unassembled WGS sequence"/>
</dbReference>
<protein>
    <submittedName>
        <fullName evidence="11">Mutt nudix family protein</fullName>
    </submittedName>
</protein>
<evidence type="ECO:0000256" key="7">
    <source>
        <dbReference type="ARBA" id="ARBA00022801"/>
    </source>
</evidence>
<dbReference type="SUPFAM" id="SSF140586">
    <property type="entry name" value="Dcp2 domain-like"/>
    <property type="match status" value="1"/>
</dbReference>
<evidence type="ECO:0000256" key="9">
    <source>
        <dbReference type="ARBA" id="ARBA00023211"/>
    </source>
</evidence>
<evidence type="ECO:0000256" key="4">
    <source>
        <dbReference type="ARBA" id="ARBA00022490"/>
    </source>
</evidence>
<evidence type="ECO:0000259" key="10">
    <source>
        <dbReference type="PROSITE" id="PS51462"/>
    </source>
</evidence>
<evidence type="ECO:0000256" key="3">
    <source>
        <dbReference type="ARBA" id="ARBA00005279"/>
    </source>
</evidence>
<dbReference type="PROSITE" id="PS00893">
    <property type="entry name" value="NUDIX_BOX"/>
    <property type="match status" value="1"/>
</dbReference>
<dbReference type="GO" id="GO:0003723">
    <property type="term" value="F:RNA binding"/>
    <property type="evidence" value="ECO:0007669"/>
    <property type="project" value="UniProtKB-KW"/>
</dbReference>
<dbReference type="GO" id="GO:0140933">
    <property type="term" value="F:5'-(N(7)-methylguanosine 5'-triphospho)-[mRNA] hydrolase activity"/>
    <property type="evidence" value="ECO:0007669"/>
    <property type="project" value="InterPro"/>
</dbReference>
<dbReference type="VEuPathDB" id="AmoebaDB:EHI8A_017060"/>
<keyword evidence="9" id="KW-0464">Manganese</keyword>
<evidence type="ECO:0000256" key="1">
    <source>
        <dbReference type="ARBA" id="ARBA00001936"/>
    </source>
</evidence>
<dbReference type="Pfam" id="PF05026">
    <property type="entry name" value="DCP2"/>
    <property type="match status" value="1"/>
</dbReference>
<keyword evidence="5" id="KW-0507">mRNA processing</keyword>
<dbReference type="VEuPathDB" id="AmoebaDB:EHI7A_020760"/>
<dbReference type="SUPFAM" id="SSF55811">
    <property type="entry name" value="Nudix"/>
    <property type="match status" value="1"/>
</dbReference>
<dbReference type="GO" id="GO:0030145">
    <property type="term" value="F:manganese ion binding"/>
    <property type="evidence" value="ECO:0007669"/>
    <property type="project" value="InterPro"/>
</dbReference>
<dbReference type="GO" id="GO:0000184">
    <property type="term" value="P:nuclear-transcribed mRNA catabolic process, nonsense-mediated decay"/>
    <property type="evidence" value="ECO:0007669"/>
    <property type="project" value="InterPro"/>
</dbReference>
<dbReference type="FunFam" id="3.90.79.10:FF:000045">
    <property type="entry name" value="mRNA-decapping enzyme 2"/>
    <property type="match status" value="1"/>
</dbReference>
<dbReference type="VEuPathDB" id="AmoebaDB:EHI_098250"/>
<dbReference type="EMBL" id="BDEQ01000001">
    <property type="protein sequence ID" value="GAT93381.1"/>
    <property type="molecule type" value="Genomic_DNA"/>
</dbReference>
<dbReference type="OMA" id="PIRLCFQ"/>
<dbReference type="GO" id="GO:0006397">
    <property type="term" value="P:mRNA processing"/>
    <property type="evidence" value="ECO:0007669"/>
    <property type="project" value="UniProtKB-KW"/>
</dbReference>
<proteinExistence type="inferred from homology"/>
<dbReference type="Pfam" id="PF00293">
    <property type="entry name" value="NUDIX"/>
    <property type="match status" value="1"/>
</dbReference>
<dbReference type="InterPro" id="IPR020084">
    <property type="entry name" value="NUDIX_hydrolase_CS"/>
</dbReference>
<keyword evidence="7" id="KW-0378">Hydrolase</keyword>
<dbReference type="GO" id="GO:0000932">
    <property type="term" value="C:P-body"/>
    <property type="evidence" value="ECO:0007669"/>
    <property type="project" value="TreeGrafter"/>
</dbReference>
<evidence type="ECO:0000256" key="6">
    <source>
        <dbReference type="ARBA" id="ARBA00022723"/>
    </source>
</evidence>
<keyword evidence="6" id="KW-0479">Metal-binding</keyword>
<dbReference type="AlphaFoldDB" id="A0A5K1US87"/>
<dbReference type="CDD" id="cd03672">
    <property type="entry name" value="NUDIX_Dcp2p_Nudt20"/>
    <property type="match status" value="1"/>
</dbReference>
<dbReference type="GO" id="GO:0000290">
    <property type="term" value="P:deadenylation-dependent decapping of nuclear-transcribed mRNA"/>
    <property type="evidence" value="ECO:0007669"/>
    <property type="project" value="InterPro"/>
</dbReference>
<comment type="similarity">
    <text evidence="3">Belongs to the Nudix hydrolase family. DCP2 subfamily.</text>
</comment>
<dbReference type="InterPro" id="IPR036189">
    <property type="entry name" value="DCP2_BoxA_sf"/>
</dbReference>
<dbReference type="Gene3D" id="1.10.10.1050">
    <property type="entry name" value="Dcp2, box A domain"/>
    <property type="match status" value="1"/>
</dbReference>
<comment type="caution">
    <text evidence="11">The sequence shown here is derived from an EMBL/GenBank/DDBJ whole genome shotgun (WGS) entry which is preliminary data.</text>
</comment>
<sequence length="286" mass="33327">MKRIFEFSSNAVSPPTLSKVLQLLILEFVPDKLPSFNDKLLMIEEAWWYYIDVYRLLYPELPRLEFIDFVKQIAFCVPTQSLLQNELNTTSPDILLSDFNNFKSTIPCYGAILMDEDLQHVLAVQAFRTTRWGFPKGKMKIKEDPVVCAVREVEEEIGFNVLPFLVKENPIEIIMGKKKVTYFFCHHIPLTTPFHPKTRMEIHKIAWLDIDDITREVIAKNPDFNFFNQLMINAMLTFVARQKGIEPKLLVLDTPCNSSYFSENSFGMEYFSKLYTNAFKTGSLHR</sequence>
<keyword evidence="8" id="KW-0694">RNA-binding</keyword>
<dbReference type="PROSITE" id="PS51462">
    <property type="entry name" value="NUDIX"/>
    <property type="match status" value="1"/>
</dbReference>
<dbReference type="PANTHER" id="PTHR23114:SF17">
    <property type="entry name" value="M7GPPPN-MRNA HYDROLASE"/>
    <property type="match status" value="1"/>
</dbReference>
<dbReference type="InterPro" id="IPR007722">
    <property type="entry name" value="DCP2_BoxA"/>
</dbReference>
<dbReference type="InterPro" id="IPR000086">
    <property type="entry name" value="NUDIX_hydrolase_dom"/>
</dbReference>
<feature type="domain" description="Nudix hydrolase" evidence="10">
    <location>
        <begin position="104"/>
        <end position="230"/>
    </location>
</feature>
<comment type="subcellular location">
    <subcellularLocation>
        <location evidence="2">Cytoplasm</location>
    </subcellularLocation>
</comment>
<evidence type="ECO:0000256" key="2">
    <source>
        <dbReference type="ARBA" id="ARBA00004496"/>
    </source>
</evidence>
<organism evidence="11 12">
    <name type="scientific">Entamoeba histolytica</name>
    <dbReference type="NCBI Taxonomy" id="5759"/>
    <lineage>
        <taxon>Eukaryota</taxon>
        <taxon>Amoebozoa</taxon>
        <taxon>Evosea</taxon>
        <taxon>Archamoebae</taxon>
        <taxon>Mastigamoebida</taxon>
        <taxon>Entamoebidae</taxon>
        <taxon>Entamoeba</taxon>
    </lineage>
</organism>
<comment type="cofactor">
    <cofactor evidence="1">
        <name>Mn(2+)</name>
        <dbReference type="ChEBI" id="CHEBI:29035"/>
    </cofactor>
</comment>
<dbReference type="VEuPathDB" id="AmoebaDB:KM1_047580"/>